<dbReference type="AlphaFoldDB" id="A0A1H8IQ51"/>
<dbReference type="EMBL" id="FOBB01000012">
    <property type="protein sequence ID" value="SEN70694.1"/>
    <property type="molecule type" value="Genomic_DNA"/>
</dbReference>
<reference evidence="1 2" key="1">
    <citation type="submission" date="2016-10" db="EMBL/GenBank/DDBJ databases">
        <authorList>
            <person name="de Groot N.N."/>
        </authorList>
    </citation>
    <scope>NUCLEOTIDE SEQUENCE [LARGE SCALE GENOMIC DNA]</scope>
    <source>
        <strain evidence="1 2">DSM 21039</strain>
    </source>
</reference>
<evidence type="ECO:0000313" key="2">
    <source>
        <dbReference type="Proteomes" id="UP000198984"/>
    </source>
</evidence>
<accession>A0A1H8IQ51</accession>
<name>A0A1H8IQ51_9BACT</name>
<proteinExistence type="predicted"/>
<sequence>MKVLCLLIFFNKTRIVLRFEIVQIGTAYLLYESLGNGGVIFQVGRGGNAGK</sequence>
<organism evidence="1 2">
    <name type="scientific">Chitinophaga rupis</name>
    <dbReference type="NCBI Taxonomy" id="573321"/>
    <lineage>
        <taxon>Bacteria</taxon>
        <taxon>Pseudomonadati</taxon>
        <taxon>Bacteroidota</taxon>
        <taxon>Chitinophagia</taxon>
        <taxon>Chitinophagales</taxon>
        <taxon>Chitinophagaceae</taxon>
        <taxon>Chitinophaga</taxon>
    </lineage>
</organism>
<evidence type="ECO:0000313" key="1">
    <source>
        <dbReference type="EMBL" id="SEN70694.1"/>
    </source>
</evidence>
<protein>
    <submittedName>
        <fullName evidence="1">Uncharacterized protein</fullName>
    </submittedName>
</protein>
<dbReference type="Proteomes" id="UP000198984">
    <property type="component" value="Unassembled WGS sequence"/>
</dbReference>
<gene>
    <name evidence="1" type="ORF">SAMN04488505_11242</name>
</gene>
<keyword evidence="2" id="KW-1185">Reference proteome</keyword>